<proteinExistence type="predicted"/>
<evidence type="ECO:0000313" key="1">
    <source>
        <dbReference type="EMBL" id="MCI82026.1"/>
    </source>
</evidence>
<sequence>MIRNGRTYSFRFENSWLQEDDVEEVVVDGWHGEGGLDVTMKVTRCADKLK</sequence>
<evidence type="ECO:0000313" key="2">
    <source>
        <dbReference type="Proteomes" id="UP000265520"/>
    </source>
</evidence>
<dbReference type="EMBL" id="LXQA011033258">
    <property type="protein sequence ID" value="MCI82026.1"/>
    <property type="molecule type" value="Genomic_DNA"/>
</dbReference>
<dbReference type="AlphaFoldDB" id="A0A392V192"/>
<accession>A0A392V192</accession>
<name>A0A392V192_9FABA</name>
<dbReference type="Proteomes" id="UP000265520">
    <property type="component" value="Unassembled WGS sequence"/>
</dbReference>
<organism evidence="1 2">
    <name type="scientific">Trifolium medium</name>
    <dbReference type="NCBI Taxonomy" id="97028"/>
    <lineage>
        <taxon>Eukaryota</taxon>
        <taxon>Viridiplantae</taxon>
        <taxon>Streptophyta</taxon>
        <taxon>Embryophyta</taxon>
        <taxon>Tracheophyta</taxon>
        <taxon>Spermatophyta</taxon>
        <taxon>Magnoliopsida</taxon>
        <taxon>eudicotyledons</taxon>
        <taxon>Gunneridae</taxon>
        <taxon>Pentapetalae</taxon>
        <taxon>rosids</taxon>
        <taxon>fabids</taxon>
        <taxon>Fabales</taxon>
        <taxon>Fabaceae</taxon>
        <taxon>Papilionoideae</taxon>
        <taxon>50 kb inversion clade</taxon>
        <taxon>NPAAA clade</taxon>
        <taxon>Hologalegina</taxon>
        <taxon>IRL clade</taxon>
        <taxon>Trifolieae</taxon>
        <taxon>Trifolium</taxon>
    </lineage>
</organism>
<feature type="non-terminal residue" evidence="1">
    <location>
        <position position="50"/>
    </location>
</feature>
<comment type="caution">
    <text evidence="1">The sequence shown here is derived from an EMBL/GenBank/DDBJ whole genome shotgun (WGS) entry which is preliminary data.</text>
</comment>
<reference evidence="1 2" key="1">
    <citation type="journal article" date="2018" name="Front. Plant Sci.">
        <title>Red Clover (Trifolium pratense) and Zigzag Clover (T. medium) - A Picture of Genomic Similarities and Differences.</title>
        <authorList>
            <person name="Dluhosova J."/>
            <person name="Istvanek J."/>
            <person name="Nedelnik J."/>
            <person name="Repkova J."/>
        </authorList>
    </citation>
    <scope>NUCLEOTIDE SEQUENCE [LARGE SCALE GENOMIC DNA]</scope>
    <source>
        <strain evidence="2">cv. 10/8</strain>
        <tissue evidence="1">Leaf</tissue>
    </source>
</reference>
<keyword evidence="2" id="KW-1185">Reference proteome</keyword>
<protein>
    <submittedName>
        <fullName evidence="1">Uncharacterized protein</fullName>
    </submittedName>
</protein>